<dbReference type="PANTHER" id="PTHR11129:SF1">
    <property type="entry name" value="PROTEIN FARNESYLTRANSFERASE_GERANYLGERANYLTRANSFERASE TYPE-1 SUBUNIT ALPHA"/>
    <property type="match status" value="1"/>
</dbReference>
<organism evidence="14 15">
    <name type="scientific">Gymnopus androsaceus JB14</name>
    <dbReference type="NCBI Taxonomy" id="1447944"/>
    <lineage>
        <taxon>Eukaryota</taxon>
        <taxon>Fungi</taxon>
        <taxon>Dikarya</taxon>
        <taxon>Basidiomycota</taxon>
        <taxon>Agaricomycotina</taxon>
        <taxon>Agaricomycetes</taxon>
        <taxon>Agaricomycetidae</taxon>
        <taxon>Agaricales</taxon>
        <taxon>Marasmiineae</taxon>
        <taxon>Omphalotaceae</taxon>
        <taxon>Gymnopus</taxon>
    </lineage>
</organism>
<accession>A0A6A4IBR5</accession>
<evidence type="ECO:0000256" key="7">
    <source>
        <dbReference type="ARBA" id="ARBA00022737"/>
    </source>
</evidence>
<evidence type="ECO:0000256" key="10">
    <source>
        <dbReference type="ARBA" id="ARBA00041392"/>
    </source>
</evidence>
<dbReference type="InterPro" id="IPR002088">
    <property type="entry name" value="Prenyl_trans_a"/>
</dbReference>
<evidence type="ECO:0000256" key="5">
    <source>
        <dbReference type="ARBA" id="ARBA00022602"/>
    </source>
</evidence>
<reference evidence="14" key="1">
    <citation type="journal article" date="2019" name="Environ. Microbiol.">
        <title>Fungal ecological strategies reflected in gene transcription - a case study of two litter decomposers.</title>
        <authorList>
            <person name="Barbi F."/>
            <person name="Kohler A."/>
            <person name="Barry K."/>
            <person name="Baskaran P."/>
            <person name="Daum C."/>
            <person name="Fauchery L."/>
            <person name="Ihrmark K."/>
            <person name="Kuo A."/>
            <person name="LaButti K."/>
            <person name="Lipzen A."/>
            <person name="Morin E."/>
            <person name="Grigoriev I.V."/>
            <person name="Henrissat B."/>
            <person name="Lindahl B."/>
            <person name="Martin F."/>
        </authorList>
    </citation>
    <scope>NUCLEOTIDE SEQUENCE</scope>
    <source>
        <strain evidence="14">JB14</strain>
    </source>
</reference>
<evidence type="ECO:0000256" key="2">
    <source>
        <dbReference type="ARBA" id="ARBA00006734"/>
    </source>
</evidence>
<evidence type="ECO:0000256" key="3">
    <source>
        <dbReference type="ARBA" id="ARBA00012700"/>
    </source>
</evidence>
<dbReference type="Gene3D" id="1.25.40.120">
    <property type="entry name" value="Protein prenylyltransferase"/>
    <property type="match status" value="1"/>
</dbReference>
<evidence type="ECO:0000256" key="12">
    <source>
        <dbReference type="ARBA" id="ARBA00043086"/>
    </source>
</evidence>
<dbReference type="SUPFAM" id="SSF48439">
    <property type="entry name" value="Protein prenylyltransferase"/>
    <property type="match status" value="1"/>
</dbReference>
<keyword evidence="6" id="KW-0808">Transferase</keyword>
<dbReference type="GO" id="GO:0005965">
    <property type="term" value="C:protein farnesyltransferase complex"/>
    <property type="evidence" value="ECO:0007669"/>
    <property type="project" value="TreeGrafter"/>
</dbReference>
<dbReference type="EC" id="2.5.1.58" evidence="4"/>
<evidence type="ECO:0000256" key="11">
    <source>
        <dbReference type="ARBA" id="ARBA00042436"/>
    </source>
</evidence>
<sequence>MSSPTTSAPEPPRYADRPEWSDVIPVEQYENVNPLAPIFYKDIYKDAADYFRGIVKTGEKSQRVLDLTERIIRLNPAHYTAWQYRYETLLAIEADLEDELRLMDELAITYLKTYQVWHHRRLLMLKIRKPATELVFIAKTFREDAKNYHTWSYRQWLLAYFNDDSLWSGELDFVDELLNADIRNNSAWHHRFFTVFQSGVRDGEQDTERILRRELIYVKQSISLAPNNASAWNYLRGILDHNGIPYSKMIAFVQPYTLPNDDQKADLVDLDNPPPSKDAHLPCAAAVEFLADIYEAEGGDSMLKATELWKSLGNEHDVARKKYWEYRIREGLRAIQT</sequence>
<dbReference type="PANTHER" id="PTHR11129">
    <property type="entry name" value="PROTEIN FARNESYLTRANSFERASE ALPHA SUBUNIT/RAB GERANYLGERANYL TRANSFERASE ALPHA SUBUNIT"/>
    <property type="match status" value="1"/>
</dbReference>
<evidence type="ECO:0000313" key="14">
    <source>
        <dbReference type="EMBL" id="KAE9408009.1"/>
    </source>
</evidence>
<dbReference type="EC" id="2.5.1.59" evidence="3"/>
<dbReference type="Proteomes" id="UP000799118">
    <property type="component" value="Unassembled WGS sequence"/>
</dbReference>
<dbReference type="GO" id="GO:0004660">
    <property type="term" value="F:protein farnesyltransferase activity"/>
    <property type="evidence" value="ECO:0007669"/>
    <property type="project" value="UniProtKB-EC"/>
</dbReference>
<keyword evidence="5" id="KW-0637">Prenyltransferase</keyword>
<comment type="cofactor">
    <cofactor evidence="1">
        <name>Mg(2+)</name>
        <dbReference type="ChEBI" id="CHEBI:18420"/>
    </cofactor>
</comment>
<comment type="similarity">
    <text evidence="2">Belongs to the protein prenyltransferase subunit alpha family.</text>
</comment>
<evidence type="ECO:0000256" key="6">
    <source>
        <dbReference type="ARBA" id="ARBA00022679"/>
    </source>
</evidence>
<dbReference type="EMBL" id="ML769393">
    <property type="protein sequence ID" value="KAE9408009.1"/>
    <property type="molecule type" value="Genomic_DNA"/>
</dbReference>
<dbReference type="PROSITE" id="PS51147">
    <property type="entry name" value="PFTA"/>
    <property type="match status" value="4"/>
</dbReference>
<keyword evidence="7" id="KW-0677">Repeat</keyword>
<name>A0A6A4IBR5_9AGAR</name>
<dbReference type="GO" id="GO:0005953">
    <property type="term" value="C:CAAX-protein geranylgeranyltransferase complex"/>
    <property type="evidence" value="ECO:0007669"/>
    <property type="project" value="TreeGrafter"/>
</dbReference>
<dbReference type="Pfam" id="PF01239">
    <property type="entry name" value="PPTA"/>
    <property type="match status" value="5"/>
</dbReference>
<keyword evidence="8" id="KW-0460">Magnesium</keyword>
<dbReference type="OrthoDB" id="10255768at2759"/>
<gene>
    <name evidence="14" type="ORF">BT96DRAFT_963009</name>
</gene>
<evidence type="ECO:0000313" key="15">
    <source>
        <dbReference type="Proteomes" id="UP000799118"/>
    </source>
</evidence>
<dbReference type="AlphaFoldDB" id="A0A6A4IBR5"/>
<evidence type="ECO:0000256" key="4">
    <source>
        <dbReference type="ARBA" id="ARBA00012702"/>
    </source>
</evidence>
<dbReference type="GO" id="GO:0004662">
    <property type="term" value="F:CAAX-protein geranylgeranyltransferase activity"/>
    <property type="evidence" value="ECO:0007669"/>
    <property type="project" value="UniProtKB-EC"/>
</dbReference>
<evidence type="ECO:0000256" key="8">
    <source>
        <dbReference type="ARBA" id="ARBA00022842"/>
    </source>
</evidence>
<protein>
    <recommendedName>
        <fullName evidence="9">Protein farnesyltransferase/geranylgeranyltransferase type-1 subunit alpha</fullName>
        <ecNumber evidence="4">2.5.1.58</ecNumber>
        <ecNumber evidence="3">2.5.1.59</ecNumber>
    </recommendedName>
    <alternativeName>
        <fullName evidence="12">CAAX farnesyltransferase subunit alpha</fullName>
    </alternativeName>
    <alternativeName>
        <fullName evidence="11">FTase-alpha</fullName>
    </alternativeName>
    <alternativeName>
        <fullName evidence="10">Ras proteins prenyltransferase subunit alpha</fullName>
    </alternativeName>
    <alternativeName>
        <fullName evidence="13">Type I protein geranyl-geranyltransferase subunit alpha</fullName>
    </alternativeName>
</protein>
<evidence type="ECO:0000256" key="13">
    <source>
        <dbReference type="ARBA" id="ARBA00043219"/>
    </source>
</evidence>
<proteinExistence type="inferred from homology"/>
<evidence type="ECO:0000256" key="9">
    <source>
        <dbReference type="ARBA" id="ARBA00040965"/>
    </source>
</evidence>
<evidence type="ECO:0000256" key="1">
    <source>
        <dbReference type="ARBA" id="ARBA00001946"/>
    </source>
</evidence>
<keyword evidence="15" id="KW-1185">Reference proteome</keyword>